<organism evidence="2 3">
    <name type="scientific">Bacillus pumilus</name>
    <name type="common">Bacillus mesentericus</name>
    <dbReference type="NCBI Taxonomy" id="1408"/>
    <lineage>
        <taxon>Bacteria</taxon>
        <taxon>Bacillati</taxon>
        <taxon>Bacillota</taxon>
        <taxon>Bacilli</taxon>
        <taxon>Bacillales</taxon>
        <taxon>Bacillaceae</taxon>
        <taxon>Bacillus</taxon>
    </lineage>
</organism>
<reference evidence="2" key="1">
    <citation type="submission" date="2019-07" db="EMBL/GenBank/DDBJ databases">
        <title>Phylogenomic Reclassification of ATCC Bacillus Strains and Various Taxa within the Genus Bacillus.</title>
        <authorList>
            <person name="Riojas M.A."/>
            <person name="Frank A.M."/>
            <person name="Fenn S.L."/>
            <person name="King S."/>
            <person name="Brower S."/>
            <person name="Hazbon M.H."/>
        </authorList>
    </citation>
    <scope>NUCLEOTIDE SEQUENCE</scope>
    <source>
        <strain evidence="2">ATCC 27142</strain>
    </source>
</reference>
<evidence type="ECO:0000313" key="3">
    <source>
        <dbReference type="Proteomes" id="UP001182042"/>
    </source>
</evidence>
<dbReference type="EMBL" id="VKQA01000007">
    <property type="protein sequence ID" value="MDR4251999.1"/>
    <property type="molecule type" value="Genomic_DNA"/>
</dbReference>
<accession>A0AAE3WMM1</accession>
<gene>
    <name evidence="2" type="ORF">FO508_16910</name>
</gene>
<dbReference type="AlphaFoldDB" id="A0AAE3WMM1"/>
<evidence type="ECO:0000313" key="2">
    <source>
        <dbReference type="EMBL" id="MDR4251999.1"/>
    </source>
</evidence>
<keyword evidence="1" id="KW-0472">Membrane</keyword>
<evidence type="ECO:0000256" key="1">
    <source>
        <dbReference type="SAM" id="Phobius"/>
    </source>
</evidence>
<feature type="transmembrane region" description="Helical" evidence="1">
    <location>
        <begin position="33"/>
        <end position="54"/>
    </location>
</feature>
<dbReference type="Proteomes" id="UP001182042">
    <property type="component" value="Unassembled WGS sequence"/>
</dbReference>
<keyword evidence="1" id="KW-1133">Transmembrane helix</keyword>
<proteinExistence type="predicted"/>
<protein>
    <submittedName>
        <fullName evidence="2">Uncharacterized protein</fullName>
    </submittedName>
</protein>
<keyword evidence="1" id="KW-0812">Transmembrane</keyword>
<sequence length="66" mass="8299">MVGFIQLLLWLFYFLKKMYHVNIMLIIFNNLTILTKVIFFLFILWFFYNLFDFYKSELKQEKKKSN</sequence>
<comment type="caution">
    <text evidence="2">The sequence shown here is derived from an EMBL/GenBank/DDBJ whole genome shotgun (WGS) entry which is preliminary data.</text>
</comment>
<name>A0AAE3WMM1_BACPU</name>